<dbReference type="AlphaFoldDB" id="A0A0C2XTC9"/>
<organism evidence="1 2">
    <name type="scientific">Serendipita vermifera MAFF 305830</name>
    <dbReference type="NCBI Taxonomy" id="933852"/>
    <lineage>
        <taxon>Eukaryota</taxon>
        <taxon>Fungi</taxon>
        <taxon>Dikarya</taxon>
        <taxon>Basidiomycota</taxon>
        <taxon>Agaricomycotina</taxon>
        <taxon>Agaricomycetes</taxon>
        <taxon>Sebacinales</taxon>
        <taxon>Serendipitaceae</taxon>
        <taxon>Serendipita</taxon>
    </lineage>
</organism>
<evidence type="ECO:0000313" key="1">
    <source>
        <dbReference type="EMBL" id="KIM32132.1"/>
    </source>
</evidence>
<dbReference type="Proteomes" id="UP000054097">
    <property type="component" value="Unassembled WGS sequence"/>
</dbReference>
<name>A0A0C2XTC9_SERVB</name>
<gene>
    <name evidence="1" type="ORF">M408DRAFT_20471</name>
</gene>
<evidence type="ECO:0008006" key="3">
    <source>
        <dbReference type="Google" id="ProtNLM"/>
    </source>
</evidence>
<accession>A0A0C2XTC9</accession>
<dbReference type="HOGENOM" id="CLU_702414_0_0_1"/>
<reference evidence="1 2" key="1">
    <citation type="submission" date="2014-04" db="EMBL/GenBank/DDBJ databases">
        <authorList>
            <consortium name="DOE Joint Genome Institute"/>
            <person name="Kuo A."/>
            <person name="Zuccaro A."/>
            <person name="Kohler A."/>
            <person name="Nagy L.G."/>
            <person name="Floudas D."/>
            <person name="Copeland A."/>
            <person name="Barry K.W."/>
            <person name="Cichocki N."/>
            <person name="Veneault-Fourrey C."/>
            <person name="LaButti K."/>
            <person name="Lindquist E.A."/>
            <person name="Lipzen A."/>
            <person name="Lundell T."/>
            <person name="Morin E."/>
            <person name="Murat C."/>
            <person name="Sun H."/>
            <person name="Tunlid A."/>
            <person name="Henrissat B."/>
            <person name="Grigoriev I.V."/>
            <person name="Hibbett D.S."/>
            <person name="Martin F."/>
            <person name="Nordberg H.P."/>
            <person name="Cantor M.N."/>
            <person name="Hua S.X."/>
        </authorList>
    </citation>
    <scope>NUCLEOTIDE SEQUENCE [LARGE SCALE GENOMIC DNA]</scope>
    <source>
        <strain evidence="1 2">MAFF 305830</strain>
    </source>
</reference>
<dbReference type="EMBL" id="KN824280">
    <property type="protein sequence ID" value="KIM32132.1"/>
    <property type="molecule type" value="Genomic_DNA"/>
</dbReference>
<keyword evidence="2" id="KW-1185">Reference proteome</keyword>
<proteinExistence type="predicted"/>
<sequence>MSTTTCPLIDLPFDVWLIVAHMLGSSDLYSLCLLSRPFEETLAPVLYSSIAWTGFFCLPKSKVYIKSPCLVFERRPSLRKYVRVVTLFPQRRPKANQQQVELRKDHIVEICAELERLPSLRAIRWDARHYLTFKYDFASFLIIETVMRMGTVQEVSLPDCSKVNHYPMPLEQPPIASEDTSFPISDGNKGGLVHLRYPCPNEYNAHIQISGHFQFLQSFSLSPITEIDQCVTIINEMPRLVELCLGLKIRCIHQWGREDAKPATLSKLRSLTIGITDRWYRASDYHAKMALIVHNCYELFANGSEVLQTFHVYSATLPLSNTPPLADDIMFEIIHNHKSTVRVLNFDNMTASRESLIALFSHCTQIQELGLGLIRDSNLVRDIHTSTPLAHHT</sequence>
<protein>
    <recommendedName>
        <fullName evidence="3">F-box domain-containing protein</fullName>
    </recommendedName>
</protein>
<evidence type="ECO:0000313" key="2">
    <source>
        <dbReference type="Proteomes" id="UP000054097"/>
    </source>
</evidence>
<reference evidence="2" key="2">
    <citation type="submission" date="2015-01" db="EMBL/GenBank/DDBJ databases">
        <title>Evolutionary Origins and Diversification of the Mycorrhizal Mutualists.</title>
        <authorList>
            <consortium name="DOE Joint Genome Institute"/>
            <consortium name="Mycorrhizal Genomics Consortium"/>
            <person name="Kohler A."/>
            <person name="Kuo A."/>
            <person name="Nagy L.G."/>
            <person name="Floudas D."/>
            <person name="Copeland A."/>
            <person name="Barry K.W."/>
            <person name="Cichocki N."/>
            <person name="Veneault-Fourrey C."/>
            <person name="LaButti K."/>
            <person name="Lindquist E.A."/>
            <person name="Lipzen A."/>
            <person name="Lundell T."/>
            <person name="Morin E."/>
            <person name="Murat C."/>
            <person name="Riley R."/>
            <person name="Ohm R."/>
            <person name="Sun H."/>
            <person name="Tunlid A."/>
            <person name="Henrissat B."/>
            <person name="Grigoriev I.V."/>
            <person name="Hibbett D.S."/>
            <person name="Martin F."/>
        </authorList>
    </citation>
    <scope>NUCLEOTIDE SEQUENCE [LARGE SCALE GENOMIC DNA]</scope>
    <source>
        <strain evidence="2">MAFF 305830</strain>
    </source>
</reference>